<dbReference type="AlphaFoldDB" id="A0A938XS81"/>
<dbReference type="EMBL" id="JAFBDQ010000007">
    <property type="protein sequence ID" value="MBM7556844.1"/>
    <property type="molecule type" value="Genomic_DNA"/>
</dbReference>
<dbReference type="InterPro" id="IPR003660">
    <property type="entry name" value="HAMP_dom"/>
</dbReference>
<feature type="region of interest" description="Disordered" evidence="4">
    <location>
        <begin position="578"/>
        <end position="614"/>
    </location>
</feature>
<evidence type="ECO:0000256" key="2">
    <source>
        <dbReference type="ARBA" id="ARBA00029447"/>
    </source>
</evidence>
<feature type="compositionally biased region" description="Polar residues" evidence="4">
    <location>
        <begin position="578"/>
        <end position="594"/>
    </location>
</feature>
<feature type="domain" description="HAMP" evidence="7">
    <location>
        <begin position="313"/>
        <end position="362"/>
    </location>
</feature>
<dbReference type="Pfam" id="PF00672">
    <property type="entry name" value="HAMP"/>
    <property type="match status" value="1"/>
</dbReference>
<dbReference type="SUPFAM" id="SSF58104">
    <property type="entry name" value="Methyl-accepting chemotaxis protein (MCP) signaling domain"/>
    <property type="match status" value="1"/>
</dbReference>
<feature type="transmembrane region" description="Helical" evidence="5">
    <location>
        <begin position="287"/>
        <end position="306"/>
    </location>
</feature>
<dbReference type="PROSITE" id="PS50885">
    <property type="entry name" value="HAMP"/>
    <property type="match status" value="1"/>
</dbReference>
<name>A0A938XS81_9FIRM</name>
<keyword evidence="9" id="KW-1185">Reference proteome</keyword>
<keyword evidence="1 3" id="KW-0807">Transducer</keyword>
<dbReference type="CDD" id="cd11386">
    <property type="entry name" value="MCP_signal"/>
    <property type="match status" value="1"/>
</dbReference>
<evidence type="ECO:0000256" key="1">
    <source>
        <dbReference type="ARBA" id="ARBA00023224"/>
    </source>
</evidence>
<dbReference type="Proteomes" id="UP000774000">
    <property type="component" value="Unassembled WGS sequence"/>
</dbReference>
<keyword evidence="5" id="KW-0812">Transmembrane</keyword>
<evidence type="ECO:0000313" key="8">
    <source>
        <dbReference type="EMBL" id="MBM7556844.1"/>
    </source>
</evidence>
<feature type="domain" description="Methyl-accepting transducer" evidence="6">
    <location>
        <begin position="360"/>
        <end position="596"/>
    </location>
</feature>
<accession>A0A938XS81</accession>
<keyword evidence="5" id="KW-1133">Transmembrane helix</keyword>
<dbReference type="PANTHER" id="PTHR32089">
    <property type="entry name" value="METHYL-ACCEPTING CHEMOTAXIS PROTEIN MCPB"/>
    <property type="match status" value="1"/>
</dbReference>
<keyword evidence="5" id="KW-0472">Membrane</keyword>
<dbReference type="SMART" id="SM00283">
    <property type="entry name" value="MA"/>
    <property type="match status" value="1"/>
</dbReference>
<dbReference type="RefSeq" id="WP_338035337.1">
    <property type="nucleotide sequence ID" value="NZ_JAFBDQ010000007.1"/>
</dbReference>
<dbReference type="CDD" id="cd06225">
    <property type="entry name" value="HAMP"/>
    <property type="match status" value="1"/>
</dbReference>
<dbReference type="GO" id="GO:0016020">
    <property type="term" value="C:membrane"/>
    <property type="evidence" value="ECO:0007669"/>
    <property type="project" value="InterPro"/>
</dbReference>
<protein>
    <submittedName>
        <fullName evidence="8">Methyl-accepting chemotaxis protein</fullName>
    </submittedName>
</protein>
<gene>
    <name evidence="8" type="ORF">JOC47_001695</name>
</gene>
<dbReference type="InterPro" id="IPR004089">
    <property type="entry name" value="MCPsignal_dom"/>
</dbReference>
<dbReference type="PANTHER" id="PTHR32089:SF112">
    <property type="entry name" value="LYSOZYME-LIKE PROTEIN-RELATED"/>
    <property type="match status" value="1"/>
</dbReference>
<dbReference type="GO" id="GO:0007165">
    <property type="term" value="P:signal transduction"/>
    <property type="evidence" value="ECO:0007669"/>
    <property type="project" value="UniProtKB-KW"/>
</dbReference>
<evidence type="ECO:0000256" key="5">
    <source>
        <dbReference type="SAM" id="Phobius"/>
    </source>
</evidence>
<evidence type="ECO:0000256" key="3">
    <source>
        <dbReference type="PROSITE-ProRule" id="PRU00284"/>
    </source>
</evidence>
<evidence type="ECO:0000259" key="7">
    <source>
        <dbReference type="PROSITE" id="PS50885"/>
    </source>
</evidence>
<evidence type="ECO:0000313" key="9">
    <source>
        <dbReference type="Proteomes" id="UP000774000"/>
    </source>
</evidence>
<dbReference type="SMART" id="SM00304">
    <property type="entry name" value="HAMP"/>
    <property type="match status" value="3"/>
</dbReference>
<comment type="similarity">
    <text evidence="2">Belongs to the methyl-accepting chemotaxis (MCP) protein family.</text>
</comment>
<dbReference type="Pfam" id="PF00015">
    <property type="entry name" value="MCPsignal"/>
    <property type="match status" value="1"/>
</dbReference>
<dbReference type="PROSITE" id="PS50111">
    <property type="entry name" value="CHEMOTAXIS_TRANSDUC_2"/>
    <property type="match status" value="1"/>
</dbReference>
<sequence length="625" mass="69341">MQIKSLKAKILTSSLLVLIIIFSITIGIIVSSTKNMAVDKSIDLSMSESRRYAKIIENKLEPGFNILRVINSKKDSPRNIPNEDPNLIKDILERDLFNNMWISLSDEDFNKRYHVENGQLIENDITYDYIRKNKFKSETVLEPYTNIQNMKVSALVVPIKKDGITIGNLGITINFSELQNIINGFDIFETGFGRLLSNKGVVVAHPDSDRLWDESGDFKGDNEDKYRAVVANGQLFHDDAYSVSLGQSVFKSFAPVKIGNTETPWSFGIVVPHNEMFAEVSNMTTKVIIISVVAFIILAILIVLSVDKFVDTIIKIEEYALSMANGNFNLEIDNDLVNKEDELGKLAFAFKEIKDNLKDLIEPIMELTQDLSAYSEELSASAEEGNATIDTTQDLIRNISASIQEISASAQEVSSFAEETSQKTEVGSKNIDNTLNSINEINNSTNKALKIINDLDETAIEIENIISLITNISEQTNLLALNASIEAARAGEAGEGFAVVADEIRELAEETNEATDNIKNLIDRTQNKADNGLEAIKEVSKKAKEGKEVAQETEIVFNEIKEASEQTAEQIDQTANATQELTEQSEGMNSSTADIKNMSDEIANSSQELAEMSQELQSLIEEFKV</sequence>
<dbReference type="Gene3D" id="1.10.287.950">
    <property type="entry name" value="Methyl-accepting chemotaxis protein"/>
    <property type="match status" value="1"/>
</dbReference>
<organism evidence="8 9">
    <name type="scientific">Halanaerobacter jeridensis</name>
    <dbReference type="NCBI Taxonomy" id="706427"/>
    <lineage>
        <taxon>Bacteria</taxon>
        <taxon>Bacillati</taxon>
        <taxon>Bacillota</taxon>
        <taxon>Clostridia</taxon>
        <taxon>Halanaerobiales</taxon>
        <taxon>Halobacteroidaceae</taxon>
        <taxon>Halanaerobacter</taxon>
    </lineage>
</organism>
<proteinExistence type="inferred from homology"/>
<evidence type="ECO:0000259" key="6">
    <source>
        <dbReference type="PROSITE" id="PS50111"/>
    </source>
</evidence>
<dbReference type="Gene3D" id="3.30.450.20">
    <property type="entry name" value="PAS domain"/>
    <property type="match status" value="1"/>
</dbReference>
<evidence type="ECO:0000256" key="4">
    <source>
        <dbReference type="SAM" id="MobiDB-lite"/>
    </source>
</evidence>
<dbReference type="CDD" id="cd12912">
    <property type="entry name" value="PDC2_MCP_like"/>
    <property type="match status" value="1"/>
</dbReference>
<reference evidence="8" key="1">
    <citation type="submission" date="2021-01" db="EMBL/GenBank/DDBJ databases">
        <title>Genomic Encyclopedia of Type Strains, Phase IV (KMG-IV): sequencing the most valuable type-strain genomes for metagenomic binning, comparative biology and taxonomic classification.</title>
        <authorList>
            <person name="Goeker M."/>
        </authorList>
    </citation>
    <scope>NUCLEOTIDE SEQUENCE</scope>
    <source>
        <strain evidence="8">DSM 23230</strain>
    </source>
</reference>
<comment type="caution">
    <text evidence="8">The sequence shown here is derived from an EMBL/GenBank/DDBJ whole genome shotgun (WGS) entry which is preliminary data.</text>
</comment>